<protein>
    <submittedName>
        <fullName evidence="2">Uncharacterized protein</fullName>
    </submittedName>
</protein>
<proteinExistence type="predicted"/>
<dbReference type="Proteomes" id="UP000507470">
    <property type="component" value="Unassembled WGS sequence"/>
</dbReference>
<accession>A0A6J8CZG1</accession>
<gene>
    <name evidence="2" type="ORF">MCOR_35083</name>
</gene>
<name>A0A6J8CZG1_MYTCO</name>
<sequence>MRKFTEEKQISQFPFQGLEDNELSVFTCSTQSESKQQLNKLKASNRNFLKEIAVLKCENSRLETVIRDNVILRNSLDKLNLGRLQHGRIIQKIEKELAEQTSRTENFEIEIVRLKEENLNLTNTRYRLTMDLKNAEMQDCHFIKQLKDEI</sequence>
<dbReference type="AlphaFoldDB" id="A0A6J8CZG1"/>
<feature type="coiled-coil region" evidence="1">
    <location>
        <begin position="90"/>
        <end position="124"/>
    </location>
</feature>
<evidence type="ECO:0000256" key="1">
    <source>
        <dbReference type="SAM" id="Coils"/>
    </source>
</evidence>
<dbReference type="EMBL" id="CACVKT020006353">
    <property type="protein sequence ID" value="CAC5400941.1"/>
    <property type="molecule type" value="Genomic_DNA"/>
</dbReference>
<reference evidence="2 3" key="1">
    <citation type="submission" date="2020-06" db="EMBL/GenBank/DDBJ databases">
        <authorList>
            <person name="Li R."/>
            <person name="Bekaert M."/>
        </authorList>
    </citation>
    <scope>NUCLEOTIDE SEQUENCE [LARGE SCALE GENOMIC DNA]</scope>
    <source>
        <strain evidence="3">wild</strain>
    </source>
</reference>
<evidence type="ECO:0000313" key="2">
    <source>
        <dbReference type="EMBL" id="CAC5400941.1"/>
    </source>
</evidence>
<dbReference type="OrthoDB" id="6183193at2759"/>
<evidence type="ECO:0000313" key="3">
    <source>
        <dbReference type="Proteomes" id="UP000507470"/>
    </source>
</evidence>
<keyword evidence="3" id="KW-1185">Reference proteome</keyword>
<organism evidence="2 3">
    <name type="scientific">Mytilus coruscus</name>
    <name type="common">Sea mussel</name>
    <dbReference type="NCBI Taxonomy" id="42192"/>
    <lineage>
        <taxon>Eukaryota</taxon>
        <taxon>Metazoa</taxon>
        <taxon>Spiralia</taxon>
        <taxon>Lophotrochozoa</taxon>
        <taxon>Mollusca</taxon>
        <taxon>Bivalvia</taxon>
        <taxon>Autobranchia</taxon>
        <taxon>Pteriomorphia</taxon>
        <taxon>Mytilida</taxon>
        <taxon>Mytiloidea</taxon>
        <taxon>Mytilidae</taxon>
        <taxon>Mytilinae</taxon>
        <taxon>Mytilus</taxon>
    </lineage>
</organism>
<keyword evidence="1" id="KW-0175">Coiled coil</keyword>